<evidence type="ECO:0000313" key="5">
    <source>
        <dbReference type="Proteomes" id="UP000295783"/>
    </source>
</evidence>
<comment type="caution">
    <text evidence="4">The sequence shown here is derived from an EMBL/GenBank/DDBJ whole genome shotgun (WGS) entry which is preliminary data.</text>
</comment>
<dbReference type="OrthoDB" id="9780160at2"/>
<feature type="transmembrane region" description="Helical" evidence="3">
    <location>
        <begin position="379"/>
        <end position="399"/>
    </location>
</feature>
<evidence type="ECO:0000256" key="2">
    <source>
        <dbReference type="SAM" id="MobiDB-lite"/>
    </source>
</evidence>
<dbReference type="AlphaFoldDB" id="A0A4R6WV46"/>
<feature type="transmembrane region" description="Helical" evidence="3">
    <location>
        <begin position="420"/>
        <end position="442"/>
    </location>
</feature>
<feature type="transmembrane region" description="Helical" evidence="3">
    <location>
        <begin position="298"/>
        <end position="319"/>
    </location>
</feature>
<dbReference type="GO" id="GO:0005886">
    <property type="term" value="C:plasma membrane"/>
    <property type="evidence" value="ECO:0007669"/>
    <property type="project" value="TreeGrafter"/>
</dbReference>
<dbReference type="RefSeq" id="WP_133612938.1">
    <property type="nucleotide sequence ID" value="NZ_SNYW01000007.1"/>
</dbReference>
<evidence type="ECO:0000256" key="3">
    <source>
        <dbReference type="SAM" id="Phobius"/>
    </source>
</evidence>
<protein>
    <submittedName>
        <fullName evidence="4">MATE family multidrug resistance protein</fullName>
    </submittedName>
</protein>
<dbReference type="CDD" id="cd13131">
    <property type="entry name" value="MATE_NorM_like"/>
    <property type="match status" value="1"/>
</dbReference>
<keyword evidence="1" id="KW-0813">Transport</keyword>
<keyword evidence="3" id="KW-0812">Transmembrane</keyword>
<evidence type="ECO:0000256" key="1">
    <source>
        <dbReference type="ARBA" id="ARBA00022448"/>
    </source>
</evidence>
<feature type="transmembrane region" description="Helical" evidence="3">
    <location>
        <begin position="448"/>
        <end position="468"/>
    </location>
</feature>
<reference evidence="4 5" key="1">
    <citation type="submission" date="2019-03" db="EMBL/GenBank/DDBJ databases">
        <title>Genomic Encyclopedia of Type Strains, Phase III (KMG-III): the genomes of soil and plant-associated and newly described type strains.</title>
        <authorList>
            <person name="Whitman W."/>
        </authorList>
    </citation>
    <scope>NUCLEOTIDE SEQUENCE [LARGE SCALE GENOMIC DNA]</scope>
    <source>
        <strain evidence="4 5">CGMCC 1.7660</strain>
    </source>
</reference>
<dbReference type="GO" id="GO:0042910">
    <property type="term" value="F:xenobiotic transmembrane transporter activity"/>
    <property type="evidence" value="ECO:0007669"/>
    <property type="project" value="InterPro"/>
</dbReference>
<dbReference type="Pfam" id="PF01554">
    <property type="entry name" value="MatE"/>
    <property type="match status" value="2"/>
</dbReference>
<feature type="transmembrane region" description="Helical" evidence="3">
    <location>
        <begin position="61"/>
        <end position="80"/>
    </location>
</feature>
<dbReference type="PANTHER" id="PTHR43298">
    <property type="entry name" value="MULTIDRUG RESISTANCE PROTEIN NORM-RELATED"/>
    <property type="match status" value="1"/>
</dbReference>
<dbReference type="NCBIfam" id="TIGR00797">
    <property type="entry name" value="matE"/>
    <property type="match status" value="1"/>
</dbReference>
<evidence type="ECO:0000313" key="4">
    <source>
        <dbReference type="EMBL" id="TDQ83156.1"/>
    </source>
</evidence>
<feature type="transmembrane region" description="Helical" evidence="3">
    <location>
        <begin position="36"/>
        <end position="55"/>
    </location>
</feature>
<organism evidence="4 5">
    <name type="scientific">Dongia mobilis</name>
    <dbReference type="NCBI Taxonomy" id="578943"/>
    <lineage>
        <taxon>Bacteria</taxon>
        <taxon>Pseudomonadati</taxon>
        <taxon>Pseudomonadota</taxon>
        <taxon>Alphaproteobacteria</taxon>
        <taxon>Rhodospirillales</taxon>
        <taxon>Dongiaceae</taxon>
        <taxon>Dongia</taxon>
    </lineage>
</organism>
<feature type="transmembrane region" description="Helical" evidence="3">
    <location>
        <begin position="261"/>
        <end position="278"/>
    </location>
</feature>
<keyword evidence="3" id="KW-1133">Transmembrane helix</keyword>
<dbReference type="InterPro" id="IPR002528">
    <property type="entry name" value="MATE_fam"/>
</dbReference>
<dbReference type="PANTHER" id="PTHR43298:SF2">
    <property type="entry name" value="FMN_FAD EXPORTER YEEO-RELATED"/>
    <property type="match status" value="1"/>
</dbReference>
<feature type="transmembrane region" description="Helical" evidence="3">
    <location>
        <begin position="185"/>
        <end position="207"/>
    </location>
</feature>
<feature type="transmembrane region" description="Helical" evidence="3">
    <location>
        <begin position="115"/>
        <end position="133"/>
    </location>
</feature>
<feature type="region of interest" description="Disordered" evidence="2">
    <location>
        <begin position="1"/>
        <end position="27"/>
    </location>
</feature>
<name>A0A4R6WV46_9PROT</name>
<keyword evidence="5" id="KW-1185">Reference proteome</keyword>
<keyword evidence="3" id="KW-0472">Membrane</keyword>
<sequence>MPTPPVGTETGGPAGRGQARTDRPPQSLSGEIRATVFLAAPLCIALLAEMALGFIEYKMAGALGAAAFAAAGLGIQLVYVPKLLAMGTLYSVAALGSHAHGADDHDRLVQVMRQGLRLAFFLSFPVMAILIVADDGLRAIQAAYPGFDVDVDAIEGLLWWSVPSVPAFLWFQTLRNFVTVLGRPIIVTVIAVLSLPLLALVLWLLMFGKFGVSAFGVPAIGMAISIVAWAQLVTAVIYIRRARYFAAYDIFSGLIHHDGRLIRDLVVVGAPIAGAYLFESGMFFGSTLAMGGFGNDWLAAHNAVLNVTSITFMIPYAIGQAATVRVGYCLGAARPADARLAGYVGIGLGLSWMVLAAVTMWLAPVLLTGLYLDLDDAGNAAAIAAAASLFPIAAIFQFFDGLQVTALGTLRGYKDTRVPMLIAFIGYWLLGIGGGVALAYGMGLSGPGLWWGLAIGLLASGLMLLMRFDHLSRRRIRATLA</sequence>
<feature type="transmembrane region" description="Helical" evidence="3">
    <location>
        <begin position="219"/>
        <end position="240"/>
    </location>
</feature>
<dbReference type="Proteomes" id="UP000295783">
    <property type="component" value="Unassembled WGS sequence"/>
</dbReference>
<dbReference type="InterPro" id="IPR050222">
    <property type="entry name" value="MATE_MdtK"/>
</dbReference>
<feature type="transmembrane region" description="Helical" evidence="3">
    <location>
        <begin position="340"/>
        <end position="367"/>
    </location>
</feature>
<proteinExistence type="predicted"/>
<accession>A0A4R6WV46</accession>
<dbReference type="GO" id="GO:0015297">
    <property type="term" value="F:antiporter activity"/>
    <property type="evidence" value="ECO:0007669"/>
    <property type="project" value="InterPro"/>
</dbReference>
<dbReference type="EMBL" id="SNYW01000007">
    <property type="protein sequence ID" value="TDQ83156.1"/>
    <property type="molecule type" value="Genomic_DNA"/>
</dbReference>
<gene>
    <name evidence="4" type="ORF">A8950_1441</name>
</gene>